<accession>A0A1W1BBN4</accession>
<dbReference type="AlphaFoldDB" id="A0A1W1BBN4"/>
<protein>
    <submittedName>
        <fullName evidence="1">Uncharacterized protein</fullName>
    </submittedName>
</protein>
<evidence type="ECO:0000313" key="1">
    <source>
        <dbReference type="EMBL" id="SFV50917.1"/>
    </source>
</evidence>
<gene>
    <name evidence="1" type="ORF">MNB_SV-12-1103</name>
</gene>
<reference evidence="1" key="1">
    <citation type="submission" date="2016-10" db="EMBL/GenBank/DDBJ databases">
        <authorList>
            <person name="de Groot N.N."/>
        </authorList>
    </citation>
    <scope>NUCLEOTIDE SEQUENCE</scope>
</reference>
<dbReference type="EMBL" id="FPHE01000014">
    <property type="protein sequence ID" value="SFV50917.1"/>
    <property type="molecule type" value="Genomic_DNA"/>
</dbReference>
<name>A0A1W1BBN4_9ZZZZ</name>
<proteinExistence type="predicted"/>
<organism evidence="1">
    <name type="scientific">hydrothermal vent metagenome</name>
    <dbReference type="NCBI Taxonomy" id="652676"/>
    <lineage>
        <taxon>unclassified sequences</taxon>
        <taxon>metagenomes</taxon>
        <taxon>ecological metagenomes</taxon>
    </lineage>
</organism>
<sequence length="51" mass="5992">MILKNKLKIKSEIELAKEEERTSKLKAKKLFESGKLDSEILIIREKCIVLY</sequence>